<evidence type="ECO:0000313" key="1">
    <source>
        <dbReference type="EMBL" id="QYS98148.1"/>
    </source>
</evidence>
<sequence>MLEKRGQPNDTTCVIHSFVTSSNNLSEREAARFYTPTINALEEASGNDVTPIRRQHTNL</sequence>
<dbReference type="EMBL" id="CP075866">
    <property type="protein sequence ID" value="QYS98148.1"/>
    <property type="molecule type" value="Genomic_DNA"/>
</dbReference>
<dbReference type="Proteomes" id="UP000826661">
    <property type="component" value="Chromosome III"/>
</dbReference>
<dbReference type="AlphaFoldDB" id="A0A8G0PIU5"/>
<protein>
    <submittedName>
        <fullName evidence="1">Uncharacterized protein</fullName>
    </submittedName>
</protein>
<name>A0A8G0PIU5_9HYPO</name>
<keyword evidence="2" id="KW-1185">Reference proteome</keyword>
<gene>
    <name evidence="1" type="ORF">H0G86_005344</name>
</gene>
<organism evidence="1 2">
    <name type="scientific">Trichoderma simmonsii</name>
    <dbReference type="NCBI Taxonomy" id="1491479"/>
    <lineage>
        <taxon>Eukaryota</taxon>
        <taxon>Fungi</taxon>
        <taxon>Dikarya</taxon>
        <taxon>Ascomycota</taxon>
        <taxon>Pezizomycotina</taxon>
        <taxon>Sordariomycetes</taxon>
        <taxon>Hypocreomycetidae</taxon>
        <taxon>Hypocreales</taxon>
        <taxon>Hypocreaceae</taxon>
        <taxon>Trichoderma</taxon>
    </lineage>
</organism>
<reference evidence="1 2" key="1">
    <citation type="journal article" date="2021" name="BMC Genomics">
        <title>Telomere-to-telomere genome assembly of asparaginase-producing Trichoderma simmonsii.</title>
        <authorList>
            <person name="Chung D."/>
            <person name="Kwon Y.M."/>
            <person name="Yang Y."/>
        </authorList>
    </citation>
    <scope>NUCLEOTIDE SEQUENCE [LARGE SCALE GENOMIC DNA]</scope>
    <source>
        <strain evidence="1 2">GH-Sj1</strain>
    </source>
</reference>
<proteinExistence type="predicted"/>
<evidence type="ECO:0000313" key="2">
    <source>
        <dbReference type="Proteomes" id="UP000826661"/>
    </source>
</evidence>
<accession>A0A8G0PIU5</accession>